<sequence length="154" mass="16826">MAGKLMALADPVRIADYLSLGLLARLVPPSMVEDALIQHGKQSRRQRDLPAHAVAYYVVALPLYHGINIEEVLRVVTEGMEYMGAKYIRREVGKSVISAARTRLGAEVMQTLADQALKPLATEALSNSVANTSLTTNEKETYGATRCSHDRSSD</sequence>
<keyword evidence="3" id="KW-1185">Reference proteome</keyword>
<protein>
    <submittedName>
        <fullName evidence="2">Transposase domain-containing protein</fullName>
    </submittedName>
</protein>
<proteinExistence type="predicted"/>
<evidence type="ECO:0000259" key="1">
    <source>
        <dbReference type="Pfam" id="PF13006"/>
    </source>
</evidence>
<organism evidence="2 3">
    <name type="scientific">Methylomonas paludis</name>
    <dbReference type="NCBI Taxonomy" id="1173101"/>
    <lineage>
        <taxon>Bacteria</taxon>
        <taxon>Pseudomonadati</taxon>
        <taxon>Pseudomonadota</taxon>
        <taxon>Gammaproteobacteria</taxon>
        <taxon>Methylococcales</taxon>
        <taxon>Methylococcaceae</taxon>
        <taxon>Methylomonas</taxon>
    </lineage>
</organism>
<dbReference type="AlphaFoldDB" id="A0A975MQW1"/>
<dbReference type="KEGG" id="mpad:KEF85_05200"/>
<feature type="domain" description="Transposase IS4 N-terminal" evidence="1">
    <location>
        <begin position="19"/>
        <end position="112"/>
    </location>
</feature>
<dbReference type="RefSeq" id="WP_215583636.1">
    <property type="nucleotide sequence ID" value="NZ_CP073754.1"/>
</dbReference>
<gene>
    <name evidence="2" type="ORF">KEF85_05200</name>
</gene>
<reference evidence="2" key="1">
    <citation type="submission" date="2021-04" db="EMBL/GenBank/DDBJ databases">
        <title>Draft genome sequence data of methanotrophic Methylovulum sp. strain S1L and Methylomonas sp. strain S2AM isolated from boreal lake water columns.</title>
        <authorList>
            <person name="Rissanen A.J."/>
            <person name="Mangayil R."/>
            <person name="Svenning M.M."/>
            <person name="Khanongnuch R."/>
        </authorList>
    </citation>
    <scope>NUCLEOTIDE SEQUENCE</scope>
    <source>
        <strain evidence="2">S2AM</strain>
    </source>
</reference>
<evidence type="ECO:0000313" key="3">
    <source>
        <dbReference type="Proteomes" id="UP000676649"/>
    </source>
</evidence>
<dbReference type="Proteomes" id="UP000676649">
    <property type="component" value="Chromosome"/>
</dbReference>
<dbReference type="InterPro" id="IPR024473">
    <property type="entry name" value="Transposases_IS4_N"/>
</dbReference>
<evidence type="ECO:0000313" key="2">
    <source>
        <dbReference type="EMBL" id="QWF71861.1"/>
    </source>
</evidence>
<dbReference type="Pfam" id="PF13006">
    <property type="entry name" value="Nterm_IS4"/>
    <property type="match status" value="1"/>
</dbReference>
<dbReference type="EMBL" id="CP073754">
    <property type="protein sequence ID" value="QWF71861.1"/>
    <property type="molecule type" value="Genomic_DNA"/>
</dbReference>
<accession>A0A975MQW1</accession>
<name>A0A975MQW1_9GAMM</name>